<feature type="region of interest" description="Disordered" evidence="1">
    <location>
        <begin position="1"/>
        <end position="24"/>
    </location>
</feature>
<dbReference type="OrthoDB" id="2129688at2759"/>
<keyword evidence="4" id="KW-1185">Reference proteome</keyword>
<dbReference type="AlphaFoldDB" id="A0A7D8UL83"/>
<feature type="domain" description="BTB" evidence="2">
    <location>
        <begin position="38"/>
        <end position="144"/>
    </location>
</feature>
<feature type="compositionally biased region" description="Basic residues" evidence="1">
    <location>
        <begin position="1"/>
        <end position="12"/>
    </location>
</feature>
<evidence type="ECO:0000259" key="2">
    <source>
        <dbReference type="PROSITE" id="PS50097"/>
    </source>
</evidence>
<evidence type="ECO:0000313" key="3">
    <source>
        <dbReference type="EMBL" id="TVY44960.1"/>
    </source>
</evidence>
<dbReference type="Pfam" id="PF00651">
    <property type="entry name" value="BTB"/>
    <property type="match status" value="1"/>
</dbReference>
<dbReference type="InterPro" id="IPR011333">
    <property type="entry name" value="SKP1/BTB/POZ_sf"/>
</dbReference>
<dbReference type="Gene3D" id="3.30.710.10">
    <property type="entry name" value="Potassium Channel Kv1.1, Chain A"/>
    <property type="match status" value="1"/>
</dbReference>
<reference evidence="3 4" key="1">
    <citation type="submission" date="2018-05" db="EMBL/GenBank/DDBJ databases">
        <title>Whole genome sequencing for identification of molecular markers to develop diagnostic detection tools for the regulated plant pathogen Lachnellula willkommii.</title>
        <authorList>
            <person name="Giroux E."/>
            <person name="Bilodeau G."/>
        </authorList>
    </citation>
    <scope>NUCLEOTIDE SEQUENCE [LARGE SCALE GENOMIC DNA]</scope>
    <source>
        <strain evidence="3 4">CBS 625.97</strain>
    </source>
</reference>
<comment type="caution">
    <text evidence="3">The sequence shown here is derived from an EMBL/GenBank/DDBJ whole genome shotgun (WGS) entry which is preliminary data.</text>
</comment>
<sequence length="360" mass="40268">MPPKAASKKRRRAESTAVVEDGPPGRDPIIFVSPGLQSDVRLRVFYQPFHVHSVVLKLHSNYFRKFLDSPDKADGPASASFQYEYTTVVDEDGGWGLESADKAAPQSSHSLAEALEAAISIADEITAFKNMLSAMYNRPYMIENPDDILAVTKLADFYCALPIVSATLTGALLGSPIFKLQHMGKRSYTDMEIMAPFLLGAAFKLRHKVLFRESFVHVVSQLSKIKRGKKVNGIPPPLLNPTLQALIRNAYTRMLERILTANQVLNNRIISCPFRLGPMYPTSTDPTENAEWFRAISNQILFTSFEPDADLESHLDAVLKNNLVLDQTEFGPGELLYEKRFLCGNIADRDMPWDSAETDW</sequence>
<dbReference type="SMART" id="SM00225">
    <property type="entry name" value="BTB"/>
    <property type="match status" value="1"/>
</dbReference>
<dbReference type="EMBL" id="QGMG01001705">
    <property type="protein sequence ID" value="TVY44960.1"/>
    <property type="molecule type" value="Genomic_DNA"/>
</dbReference>
<protein>
    <recommendedName>
        <fullName evidence="2">BTB domain-containing protein</fullName>
    </recommendedName>
</protein>
<evidence type="ECO:0000256" key="1">
    <source>
        <dbReference type="SAM" id="MobiDB-lite"/>
    </source>
</evidence>
<name>A0A7D8UL83_9HELO</name>
<gene>
    <name evidence="3" type="ORF">LCER1_G008374</name>
</gene>
<dbReference type="Proteomes" id="UP000481288">
    <property type="component" value="Unassembled WGS sequence"/>
</dbReference>
<dbReference type="InterPro" id="IPR000210">
    <property type="entry name" value="BTB/POZ_dom"/>
</dbReference>
<evidence type="ECO:0000313" key="4">
    <source>
        <dbReference type="Proteomes" id="UP000481288"/>
    </source>
</evidence>
<dbReference type="PROSITE" id="PS50097">
    <property type="entry name" value="BTB"/>
    <property type="match status" value="1"/>
</dbReference>
<dbReference type="CDD" id="cd18186">
    <property type="entry name" value="BTB_POZ_ZBTB_KLHL-like"/>
    <property type="match status" value="1"/>
</dbReference>
<organism evidence="3 4">
    <name type="scientific">Lachnellula cervina</name>
    <dbReference type="NCBI Taxonomy" id="1316786"/>
    <lineage>
        <taxon>Eukaryota</taxon>
        <taxon>Fungi</taxon>
        <taxon>Dikarya</taxon>
        <taxon>Ascomycota</taxon>
        <taxon>Pezizomycotina</taxon>
        <taxon>Leotiomycetes</taxon>
        <taxon>Helotiales</taxon>
        <taxon>Lachnaceae</taxon>
        <taxon>Lachnellula</taxon>
    </lineage>
</organism>
<dbReference type="SUPFAM" id="SSF54695">
    <property type="entry name" value="POZ domain"/>
    <property type="match status" value="1"/>
</dbReference>
<proteinExistence type="predicted"/>
<accession>A0A7D8UL83</accession>